<organism evidence="5 6">
    <name type="scientific">Defluviimonas salinarum</name>
    <dbReference type="NCBI Taxonomy" id="2992147"/>
    <lineage>
        <taxon>Bacteria</taxon>
        <taxon>Pseudomonadati</taxon>
        <taxon>Pseudomonadota</taxon>
        <taxon>Alphaproteobacteria</taxon>
        <taxon>Rhodobacterales</taxon>
        <taxon>Paracoccaceae</taxon>
        <taxon>Albidovulum</taxon>
    </lineage>
</organism>
<feature type="compositionally biased region" description="Basic and acidic residues" evidence="1">
    <location>
        <begin position="1678"/>
        <end position="1696"/>
    </location>
</feature>
<evidence type="ECO:0000259" key="2">
    <source>
        <dbReference type="Pfam" id="PF13086"/>
    </source>
</evidence>
<dbReference type="Pfam" id="PF13086">
    <property type="entry name" value="AAA_11"/>
    <property type="match status" value="2"/>
</dbReference>
<dbReference type="InterPro" id="IPR041677">
    <property type="entry name" value="DNA2/NAM7_AAA_11"/>
</dbReference>
<dbReference type="SUPFAM" id="SSF52540">
    <property type="entry name" value="P-loop containing nucleoside triphosphate hydrolases"/>
    <property type="match status" value="1"/>
</dbReference>
<dbReference type="InterPro" id="IPR025103">
    <property type="entry name" value="DUF4011"/>
</dbReference>
<dbReference type="InterPro" id="IPR027417">
    <property type="entry name" value="P-loop_NTPase"/>
</dbReference>
<feature type="domain" description="DNA2/NAM7 helicase helicase" evidence="2">
    <location>
        <begin position="629"/>
        <end position="696"/>
    </location>
</feature>
<dbReference type="InterPro" id="IPR047187">
    <property type="entry name" value="SF1_C_Upf1"/>
</dbReference>
<feature type="domain" description="DNA2/NAM7 helicase-like C-terminal" evidence="3">
    <location>
        <begin position="1389"/>
        <end position="1523"/>
    </location>
</feature>
<dbReference type="Gene3D" id="3.40.960.10">
    <property type="entry name" value="VSR Endonuclease"/>
    <property type="match status" value="1"/>
</dbReference>
<dbReference type="CDD" id="cd18808">
    <property type="entry name" value="SF1_C_Upf1"/>
    <property type="match status" value="1"/>
</dbReference>
<dbReference type="InterPro" id="IPR011335">
    <property type="entry name" value="Restrct_endonuc-II-like"/>
</dbReference>
<name>A0ABT3J859_9RHOB</name>
<dbReference type="InterPro" id="IPR041679">
    <property type="entry name" value="DNA2/NAM7-like_C"/>
</dbReference>
<dbReference type="Gene3D" id="3.40.50.300">
    <property type="entry name" value="P-loop containing nucleotide triphosphate hydrolases"/>
    <property type="match status" value="3"/>
</dbReference>
<dbReference type="InterPro" id="IPR045055">
    <property type="entry name" value="DNA2/NAM7-like"/>
</dbReference>
<dbReference type="Pfam" id="PF18741">
    <property type="entry name" value="MTES_1575"/>
    <property type="match status" value="1"/>
</dbReference>
<feature type="compositionally biased region" description="Basic and acidic residues" evidence="1">
    <location>
        <begin position="1719"/>
        <end position="1728"/>
    </location>
</feature>
<dbReference type="InterPro" id="IPR049468">
    <property type="entry name" value="Restrct_endonuc-II-like_dom"/>
</dbReference>
<evidence type="ECO:0000313" key="6">
    <source>
        <dbReference type="Proteomes" id="UP001207582"/>
    </source>
</evidence>
<gene>
    <name evidence="5" type="ORF">OM960_20240</name>
</gene>
<dbReference type="Pfam" id="PF13087">
    <property type="entry name" value="AAA_12"/>
    <property type="match status" value="1"/>
</dbReference>
<feature type="domain" description="Restriction endonuclease type II-like" evidence="4">
    <location>
        <begin position="1571"/>
        <end position="1668"/>
    </location>
</feature>
<dbReference type="PANTHER" id="PTHR10887">
    <property type="entry name" value="DNA2/NAM7 HELICASE FAMILY"/>
    <property type="match status" value="1"/>
</dbReference>
<evidence type="ECO:0000259" key="3">
    <source>
        <dbReference type="Pfam" id="PF13087"/>
    </source>
</evidence>
<sequence>MSDLRLTMVAQPGFCRTKEWAIDRIPASETVELRDRDVALDFATLDRLNEAEFGQLTFRLCRGDEILAEHVAKIELLARDEWGGSGEMAQILAAFVSPNHAQTARILKEASRLLEQAGHSGALNGYQSGDPARTYILAAAVWSAVTAMGLSYAEPPKSFELTGQKIRDPGTVAETGLATCLDTALLMAAALEATGLNPAVIFTEGHAFAGVWLTDRTFPATVERDVTEIRKAIAAREFVPFETTLLTQRPSVGFDHAVANGGQQLSEEREAGFRMVVDIGRARSAGIRPLSNRKVADAMGVAEPHEVAAAPLPKAPDFRFLPAETAEEPQTPQGRIERWQKKLLDLSLRNRLLNFSETKQTLSFVCPDVPALEDALADGARFRVISLNDENPVGDRDPKLYRQQTGRDIHADFAARAFEKKQLCAPVTGSDMKGRLTTLYRKAKADLAEGGTNTLFLAVGFLRWKKTETDTRSYKAPLLLLPIKLNRRSAQSDFYLSHHEDDITFNQTLLQFLEQDFGLTVPALRGDLPTDHSGLDIARIFDLMRAAVREVPGFEVTEDIAVSTFSFAKYLMWKDLVDRTDSLRNNRLVRHLIDNPTEPFAGGEGGLPDPREIDLRVPPSNLFLPLPADSSQIAAVVAAEEGKDFVVIGPPGTGKSQTIANMVAHCLASGKTVLFVAEKSAALDVVHRRLKAYGLADACLELHSNKTDRKSVIGQLGAAWDRAAADQNGDWLRLTGDLEIRRDELNDYVADLHRPGSHGYSIFDAIGTVAGRTPAFRLAFASAEAHDSASFRSLEDLSDRLFLTHTAVTGFHGLDSIARTDWSFSWQNELTGRVETLEVETHRFAEACLGFASALGLTADPDLAAERLAVLDRLATVIGKTAERDFRIALDASFDSVAQGLGAFETAVQDYRREQARLSARYEDAELARIPLDELDRDWRKAEASLWPLSALGRRRVRKLLQSYAASGKANPATEIAPLRALQESIGAVGKSPLSALPAFAGTRSDPEALRGYLAEAGELRAALAELARLAGEAGQALSALDAVAAAGGEGTDIARKAAAFHVAKARFDSARAAYETVADGPLDAASLSDLRRTLDAVKAQVGQLQDWVKWAAVRQEAEVRGLAPLIEALRDGKVADAREAFRVSYFSWWLPLAVDESPLLRSFVHWEQEDRVERFRELDRKVQALAAAQVRHRVAHGLPSRDGVARNSELGTLRHQLGLQRPRISIRQLLGAMPETFTRLTPCVLMSPLSVAQYLPADQALFDIVIFDEASQITTWDAVGAIARGRQSIIVGDPKQLPPTNFFGRADDDEGNDDLATYEKDLPSILDEATAAGLPEHRLNWHYRSRDEALIAFSNHHYYKTLVTFPPPKTETDAVQFHFVGGVYARGSGRTNEAEARAITRLATRRMLSWLKHPEPERPTLGIITFNAQQQELILDLLDAERRTSPELEWFFDDEREEPVIVKNLENIQGDERDVMLFSITFGPDKAGKLSMSFGAINLDGGEKRLNVAVTRARAELHVFASIRAEDIDTTRAKGLGVAHLKNFLDYAARGALALPAMEEGSLGPAESPFEDAVARALRGRGWEVRTQIGVSGFRIDLGVVHPDKAGAYLAGVECDGATYHRSATARDRDQIREAVLRNLGWEILRIWSTDWFMREAEALDRVDAALRRLLEDDRAARTVADKEDSEEGDAKDLIDPEPLADLAAPGGQGAALNQLDQNRDMGRLDQIKGPGPCPSDEPYRDDQPEKRPEDEPEHGSGQHLKVAQIGNGPDTCPDRDDEDGREDHPDTDF</sequence>
<dbReference type="SUPFAM" id="SSF52980">
    <property type="entry name" value="Restriction endonuclease-like"/>
    <property type="match status" value="1"/>
</dbReference>
<accession>A0ABT3J859</accession>
<evidence type="ECO:0000313" key="5">
    <source>
        <dbReference type="EMBL" id="MCW3783868.1"/>
    </source>
</evidence>
<feature type="domain" description="DNA2/NAM7 helicase helicase" evidence="2">
    <location>
        <begin position="1259"/>
        <end position="1301"/>
    </location>
</feature>
<comment type="caution">
    <text evidence="5">The sequence shown here is derived from an EMBL/GenBank/DDBJ whole genome shotgun (WGS) entry which is preliminary data.</text>
</comment>
<dbReference type="PANTHER" id="PTHR10887:SF495">
    <property type="entry name" value="HELICASE SENATAXIN ISOFORM X1-RELATED"/>
    <property type="match status" value="1"/>
</dbReference>
<keyword evidence="6" id="KW-1185">Reference proteome</keyword>
<proteinExistence type="predicted"/>
<dbReference type="RefSeq" id="WP_264773246.1">
    <property type="nucleotide sequence ID" value="NZ_JAPDOG010000026.1"/>
</dbReference>
<reference evidence="5 6" key="1">
    <citation type="submission" date="2022-10" db="EMBL/GenBank/DDBJ databases">
        <title>Defluviimonas sp. CAU 1641 isolated from mud.</title>
        <authorList>
            <person name="Kim W."/>
        </authorList>
    </citation>
    <scope>NUCLEOTIDE SEQUENCE [LARGE SCALE GENOMIC DNA]</scope>
    <source>
        <strain evidence="5 6">CAU 1641</strain>
    </source>
</reference>
<dbReference type="Proteomes" id="UP001207582">
    <property type="component" value="Unassembled WGS sequence"/>
</dbReference>
<feature type="compositionally biased region" description="Basic and acidic residues" evidence="1">
    <location>
        <begin position="1739"/>
        <end position="1758"/>
    </location>
</feature>
<feature type="region of interest" description="Disordered" evidence="1">
    <location>
        <begin position="1678"/>
        <end position="1791"/>
    </location>
</feature>
<dbReference type="EMBL" id="JAPDOG010000026">
    <property type="protein sequence ID" value="MCW3783868.1"/>
    <property type="molecule type" value="Genomic_DNA"/>
</dbReference>
<evidence type="ECO:0000259" key="4">
    <source>
        <dbReference type="Pfam" id="PF18741"/>
    </source>
</evidence>
<dbReference type="Pfam" id="PF13195">
    <property type="entry name" value="DUF4011"/>
    <property type="match status" value="1"/>
</dbReference>
<protein>
    <submittedName>
        <fullName evidence="5">DUF4011 domain-containing protein</fullName>
    </submittedName>
</protein>
<evidence type="ECO:0000256" key="1">
    <source>
        <dbReference type="SAM" id="MobiDB-lite"/>
    </source>
</evidence>